<dbReference type="EMBL" id="MT144164">
    <property type="protein sequence ID" value="QJA49935.1"/>
    <property type="molecule type" value="Genomic_DNA"/>
</dbReference>
<sequence length="209" mass="23519">MQNDVTAVKPIDDEAYSAKNEKIAMTPNVQLTNKYSKGDKVWAVFSIGNELKVNEFEIMSFTAEIIEDKPVRYLYGFKIAGDGHGDGVNLTFLGENMIFFDRNKAEERAKQVVGELIESYDKEIEDAERDYKSHLEKTAKTFDSIMARLREQRNSCNANNLEVKPREVVVPPQTNADTENVPMTPDKEQSNPQGNGTEEASATNSEKES</sequence>
<dbReference type="EMBL" id="MT142510">
    <property type="protein sequence ID" value="QJA83393.1"/>
    <property type="molecule type" value="Genomic_DNA"/>
</dbReference>
<evidence type="ECO:0000313" key="6">
    <source>
        <dbReference type="EMBL" id="QJH98348.1"/>
    </source>
</evidence>
<feature type="compositionally biased region" description="Polar residues" evidence="2">
    <location>
        <begin position="190"/>
        <end position="209"/>
    </location>
</feature>
<reference evidence="3" key="1">
    <citation type="submission" date="2020-03" db="EMBL/GenBank/DDBJ databases">
        <title>The deep terrestrial virosphere.</title>
        <authorList>
            <person name="Holmfeldt K."/>
            <person name="Nilsson E."/>
            <person name="Simone D."/>
            <person name="Lopez-Fernandez M."/>
            <person name="Wu X."/>
            <person name="de Brujin I."/>
            <person name="Lundin D."/>
            <person name="Andersson A."/>
            <person name="Bertilsson S."/>
            <person name="Dopson M."/>
        </authorList>
    </citation>
    <scope>NUCLEOTIDE SEQUENCE</scope>
    <source>
        <strain evidence="5">MM415A00288</strain>
        <strain evidence="4">MM415B00385</strain>
        <strain evidence="3">TM448A01538</strain>
        <strain evidence="6">TM448B01270</strain>
    </source>
</reference>
<keyword evidence="1" id="KW-0175">Coiled coil</keyword>
<organism evidence="3">
    <name type="scientific">viral metagenome</name>
    <dbReference type="NCBI Taxonomy" id="1070528"/>
    <lineage>
        <taxon>unclassified sequences</taxon>
        <taxon>metagenomes</taxon>
        <taxon>organismal metagenomes</taxon>
    </lineage>
</organism>
<evidence type="ECO:0000313" key="3">
    <source>
        <dbReference type="EMBL" id="QJA49935.1"/>
    </source>
</evidence>
<gene>
    <name evidence="5" type="ORF">MM415A00288_0013</name>
    <name evidence="4" type="ORF">MM415B00385_0015</name>
    <name evidence="3" type="ORF">TM448A01538_0005</name>
    <name evidence="6" type="ORF">TM448B01270_0014</name>
</gene>
<proteinExistence type="predicted"/>
<evidence type="ECO:0000256" key="1">
    <source>
        <dbReference type="SAM" id="Coils"/>
    </source>
</evidence>
<feature type="region of interest" description="Disordered" evidence="2">
    <location>
        <begin position="156"/>
        <end position="209"/>
    </location>
</feature>
<feature type="coiled-coil region" evidence="1">
    <location>
        <begin position="110"/>
        <end position="137"/>
    </location>
</feature>
<protein>
    <submittedName>
        <fullName evidence="3">Uncharacterized protein</fullName>
    </submittedName>
</protein>
<dbReference type="EMBL" id="MT141541">
    <property type="protein sequence ID" value="QJA65577.1"/>
    <property type="molecule type" value="Genomic_DNA"/>
</dbReference>
<dbReference type="AlphaFoldDB" id="A0A6H1ZRN2"/>
<evidence type="ECO:0000313" key="5">
    <source>
        <dbReference type="EMBL" id="QJA83393.1"/>
    </source>
</evidence>
<name>A0A6H1ZRN2_9ZZZZ</name>
<dbReference type="EMBL" id="MT144728">
    <property type="protein sequence ID" value="QJH98348.1"/>
    <property type="molecule type" value="Genomic_DNA"/>
</dbReference>
<evidence type="ECO:0000313" key="4">
    <source>
        <dbReference type="EMBL" id="QJA65577.1"/>
    </source>
</evidence>
<accession>A0A6H1ZRN2</accession>
<evidence type="ECO:0000256" key="2">
    <source>
        <dbReference type="SAM" id="MobiDB-lite"/>
    </source>
</evidence>